<dbReference type="EMBL" id="JADBJN010000003">
    <property type="protein sequence ID" value="KAG5671040.1"/>
    <property type="molecule type" value="Genomic_DNA"/>
</dbReference>
<comment type="caution">
    <text evidence="1">The sequence shown here is derived from an EMBL/GenBank/DDBJ whole genome shotgun (WGS) entry which is preliminary data.</text>
</comment>
<gene>
    <name evidence="1" type="ORF">PVAND_001258</name>
</gene>
<protein>
    <submittedName>
        <fullName evidence="1">Uncharacterized protein</fullName>
    </submittedName>
</protein>
<accession>A0A9J6BMU1</accession>
<name>A0A9J6BMU1_POLVA</name>
<dbReference type="AlphaFoldDB" id="A0A9J6BMU1"/>
<dbReference type="Proteomes" id="UP001107558">
    <property type="component" value="Chromosome 3"/>
</dbReference>
<dbReference type="OrthoDB" id="1735038at2759"/>
<organism evidence="1 2">
    <name type="scientific">Polypedilum vanderplanki</name>
    <name type="common">Sleeping chironomid midge</name>
    <dbReference type="NCBI Taxonomy" id="319348"/>
    <lineage>
        <taxon>Eukaryota</taxon>
        <taxon>Metazoa</taxon>
        <taxon>Ecdysozoa</taxon>
        <taxon>Arthropoda</taxon>
        <taxon>Hexapoda</taxon>
        <taxon>Insecta</taxon>
        <taxon>Pterygota</taxon>
        <taxon>Neoptera</taxon>
        <taxon>Endopterygota</taxon>
        <taxon>Diptera</taxon>
        <taxon>Nematocera</taxon>
        <taxon>Chironomoidea</taxon>
        <taxon>Chironomidae</taxon>
        <taxon>Chironominae</taxon>
        <taxon>Polypedilum</taxon>
        <taxon>Polypedilum</taxon>
    </lineage>
</organism>
<keyword evidence="2" id="KW-1185">Reference proteome</keyword>
<evidence type="ECO:0000313" key="1">
    <source>
        <dbReference type="EMBL" id="KAG5671040.1"/>
    </source>
</evidence>
<evidence type="ECO:0000313" key="2">
    <source>
        <dbReference type="Proteomes" id="UP001107558"/>
    </source>
</evidence>
<reference evidence="1" key="1">
    <citation type="submission" date="2021-03" db="EMBL/GenBank/DDBJ databases">
        <title>Chromosome level genome of the anhydrobiotic midge Polypedilum vanderplanki.</title>
        <authorList>
            <person name="Yoshida Y."/>
            <person name="Kikawada T."/>
            <person name="Gusev O."/>
        </authorList>
    </citation>
    <scope>NUCLEOTIDE SEQUENCE</scope>
    <source>
        <strain evidence="1">NIAS01</strain>
        <tissue evidence="1">Whole body or cell culture</tissue>
    </source>
</reference>
<proteinExistence type="predicted"/>
<sequence length="79" mass="9455">MANDKDFGLIVYNWDNFQLQIMKQDHPFGTRFDMNFIGNDIFFDPWWMEDTINSVNRNFGGLNPAIYRVFLNLWRNGSN</sequence>